<evidence type="ECO:0000313" key="3">
    <source>
        <dbReference type="Proteomes" id="UP000297853"/>
    </source>
</evidence>
<accession>A0ABY2IYU9</accession>
<proteinExistence type="predicted"/>
<organism evidence="2 3">
    <name type="scientific">Cryobacterium sinapicolor</name>
    <dbReference type="NCBI Taxonomy" id="1259236"/>
    <lineage>
        <taxon>Bacteria</taxon>
        <taxon>Bacillati</taxon>
        <taxon>Actinomycetota</taxon>
        <taxon>Actinomycetes</taxon>
        <taxon>Micrococcales</taxon>
        <taxon>Microbacteriaceae</taxon>
        <taxon>Cryobacterium</taxon>
    </lineage>
</organism>
<evidence type="ECO:0000313" key="2">
    <source>
        <dbReference type="EMBL" id="TFC96581.1"/>
    </source>
</evidence>
<gene>
    <name evidence="2" type="ORF">E3T28_12120</name>
</gene>
<protein>
    <submittedName>
        <fullName evidence="2">Uncharacterized protein</fullName>
    </submittedName>
</protein>
<comment type="caution">
    <text evidence="2">The sequence shown here is derived from an EMBL/GenBank/DDBJ whole genome shotgun (WGS) entry which is preliminary data.</text>
</comment>
<evidence type="ECO:0000256" key="1">
    <source>
        <dbReference type="SAM" id="MobiDB-lite"/>
    </source>
</evidence>
<feature type="region of interest" description="Disordered" evidence="1">
    <location>
        <begin position="38"/>
        <end position="65"/>
    </location>
</feature>
<reference evidence="2 3" key="1">
    <citation type="submission" date="2019-03" db="EMBL/GenBank/DDBJ databases">
        <title>Genomics of glacier-inhabiting Cryobacterium strains.</title>
        <authorList>
            <person name="Liu Q."/>
            <person name="Xin Y.-H."/>
        </authorList>
    </citation>
    <scope>NUCLEOTIDE SEQUENCE [LARGE SCALE GENOMIC DNA]</scope>
    <source>
        <strain evidence="2 3">TMT1-23-1</strain>
    </source>
</reference>
<keyword evidence="3" id="KW-1185">Reference proteome</keyword>
<dbReference type="EMBL" id="SOGQ01000061">
    <property type="protein sequence ID" value="TFC96581.1"/>
    <property type="molecule type" value="Genomic_DNA"/>
</dbReference>
<name>A0ABY2IYU9_9MICO</name>
<dbReference type="Proteomes" id="UP000297853">
    <property type="component" value="Unassembled WGS sequence"/>
</dbReference>
<sequence length="65" mass="6544">MKHSAASITDAARSVSRHAAALAEVQLVSLAEATALGERGLGHPSPAFETGSARVTPCHGHGPSD</sequence>
<dbReference type="RefSeq" id="WP_134431516.1">
    <property type="nucleotide sequence ID" value="NZ_SOGQ01000061.1"/>
</dbReference>